<feature type="binding site" evidence="4">
    <location>
        <position position="1129"/>
    </location>
    <ligand>
        <name>Zn(2+)</name>
        <dbReference type="ChEBI" id="CHEBI:29105"/>
        <label>1</label>
    </ligand>
</feature>
<gene>
    <name evidence="8" type="ORF">TTHERM_01015870</name>
</gene>
<dbReference type="HOGENOM" id="CLU_265148_0_0_1"/>
<dbReference type="Gene3D" id="1.10.1300.10">
    <property type="entry name" value="3'5'-cyclic nucleotide phosphodiesterase, catalytic domain"/>
    <property type="match status" value="1"/>
</dbReference>
<feature type="active site" description="Proton donor" evidence="3">
    <location>
        <position position="973"/>
    </location>
</feature>
<comment type="cofactor">
    <cofactor evidence="5">
        <name>a divalent metal cation</name>
        <dbReference type="ChEBI" id="CHEBI:60240"/>
    </cofactor>
    <text evidence="5">Binds 2 divalent metal cations per subunit. Site 1 may preferentially bind zinc ions, while site 2 has a preference for magnesium and/or manganese ions.</text>
</comment>
<dbReference type="GO" id="GO:0007165">
    <property type="term" value="P:signal transduction"/>
    <property type="evidence" value="ECO:0007669"/>
    <property type="project" value="InterPro"/>
</dbReference>
<reference evidence="9" key="1">
    <citation type="journal article" date="2006" name="PLoS Biol.">
        <title>Macronuclear genome sequence of the ciliate Tetrahymena thermophila, a model eukaryote.</title>
        <authorList>
            <person name="Eisen J.A."/>
            <person name="Coyne R.S."/>
            <person name="Wu M."/>
            <person name="Wu D."/>
            <person name="Thiagarajan M."/>
            <person name="Wortman J.R."/>
            <person name="Badger J.H."/>
            <person name="Ren Q."/>
            <person name="Amedeo P."/>
            <person name="Jones K.M."/>
            <person name="Tallon L.J."/>
            <person name="Delcher A.L."/>
            <person name="Salzberg S.L."/>
            <person name="Silva J.C."/>
            <person name="Haas B.J."/>
            <person name="Majoros W.H."/>
            <person name="Farzad M."/>
            <person name="Carlton J.M."/>
            <person name="Smith R.K. Jr."/>
            <person name="Garg J."/>
            <person name="Pearlman R.E."/>
            <person name="Karrer K.M."/>
            <person name="Sun L."/>
            <person name="Manning G."/>
            <person name="Elde N.C."/>
            <person name="Turkewitz A.P."/>
            <person name="Asai D.J."/>
            <person name="Wilkes D.E."/>
            <person name="Wang Y."/>
            <person name="Cai H."/>
            <person name="Collins K."/>
            <person name="Stewart B.A."/>
            <person name="Lee S.R."/>
            <person name="Wilamowska K."/>
            <person name="Weinberg Z."/>
            <person name="Ruzzo W.L."/>
            <person name="Wloga D."/>
            <person name="Gaertig J."/>
            <person name="Frankel J."/>
            <person name="Tsao C.-C."/>
            <person name="Gorovsky M.A."/>
            <person name="Keeling P.J."/>
            <person name="Waller R.F."/>
            <person name="Patron N.J."/>
            <person name="Cherry J.M."/>
            <person name="Stover N.A."/>
            <person name="Krieger C.J."/>
            <person name="del Toro C."/>
            <person name="Ryder H.F."/>
            <person name="Williamson S.C."/>
            <person name="Barbeau R.A."/>
            <person name="Hamilton E.P."/>
            <person name="Orias E."/>
        </authorList>
    </citation>
    <scope>NUCLEOTIDE SEQUENCE [LARGE SCALE GENOMIC DNA]</scope>
    <source>
        <strain evidence="9">SB210</strain>
    </source>
</reference>
<keyword evidence="9" id="KW-1185">Reference proteome</keyword>
<dbReference type="Pfam" id="PF00233">
    <property type="entry name" value="PDEase_I"/>
    <property type="match status" value="1"/>
</dbReference>
<feature type="binding site" evidence="4">
    <location>
        <position position="977"/>
    </location>
    <ligand>
        <name>Zn(2+)</name>
        <dbReference type="ChEBI" id="CHEBI:29105"/>
        <label>1</label>
    </ligand>
</feature>
<dbReference type="SMART" id="SM00471">
    <property type="entry name" value="HDc"/>
    <property type="match status" value="1"/>
</dbReference>
<dbReference type="CDD" id="cd00077">
    <property type="entry name" value="HDc"/>
    <property type="match status" value="1"/>
</dbReference>
<feature type="region of interest" description="Disordered" evidence="6">
    <location>
        <begin position="697"/>
        <end position="730"/>
    </location>
</feature>
<feature type="binding site" evidence="4">
    <location>
        <position position="1014"/>
    </location>
    <ligand>
        <name>Zn(2+)</name>
        <dbReference type="ChEBI" id="CHEBI:29105"/>
        <label>1</label>
    </ligand>
</feature>
<dbReference type="GO" id="GO:0004114">
    <property type="term" value="F:3',5'-cyclic-nucleotide phosphodiesterase activity"/>
    <property type="evidence" value="ECO:0007669"/>
    <property type="project" value="InterPro"/>
</dbReference>
<dbReference type="SUPFAM" id="SSF109604">
    <property type="entry name" value="HD-domain/PDEase-like"/>
    <property type="match status" value="1"/>
</dbReference>
<evidence type="ECO:0000313" key="9">
    <source>
        <dbReference type="Proteomes" id="UP000009168"/>
    </source>
</evidence>
<evidence type="ECO:0000256" key="4">
    <source>
        <dbReference type="PIRSR" id="PIRSR623088-3"/>
    </source>
</evidence>
<dbReference type="OrthoDB" id="189220at2759"/>
<dbReference type="PANTHER" id="PTHR11347">
    <property type="entry name" value="CYCLIC NUCLEOTIDE PHOSPHODIESTERASE"/>
    <property type="match status" value="1"/>
</dbReference>
<dbReference type="InterPro" id="IPR023174">
    <property type="entry name" value="PDEase_CS"/>
</dbReference>
<sequence>MEDIKQRISQTEPNSSINLQQIDTTLSDCFYQALKELKNENQLSEEHKKNAKIQLIENNRELLQLLFNSKGDLKIMKENVIKFIKSHFQMPPRAMKESSFSSNSSLLEVQISRNSGKSPSNISSQNKPEISTFLKYLEDLLTNSPSKLNQYDKKQLQKIFKKLQQVVFDQSSPLAPQRKSLNSSNHNLLSAGNLSPVKNQFSSEDILSLYNIYKSIKSVYKDLLRLAQLFVQDNLNKQQTLYNVNKLLKDLINVDSFCFISNPNTGCNSATQAQPQQQKKSKADEGGALQSIRVSESIIQENKQQKDQDWIFFDSESYEKNQSGYSFSSDTLADEISQLHQGLIELKDLDSNTFPTIIAKCSSYNSQYKAYVYKFYNLKSESYEIISLRYENEISFFNEKSKIITNNLALPIYQNQAFTYLGQFIVNTIQNLNSQSECSFQIIDLSHTFLNFGKNLLIDSFQQKLKSTFKINTHVKQIDTKESKSQDAEERASLFKNSQLVLEDDYSDIVFQSTSGESILNDPALYTFFIEISHYFAKYKQFLLKMSQKVFVYKYFLRNQYQTFLDISKKGQLKFISHSKSNLDIDYNDIQERPLKIEDIFKNNKNFIKEFYEIIEYFKQPLEEQEKVNLKHHKEEENEKQKIQKNENILPNVLQLQDEDIPFQPQNRSSIQQEIKIDQQNSQNSCLSPDFGEKFNNQNLNGIGEQKSNNNNNGNNANNNNNNNNKSFVSSASKSYRPFKSYIKKPNTWFNLKSIPDSQIYVQILPQKQKIVIQSIFINIQDDFHSDSCTNFESFYQLDDILNSLNNSEFNDPRIKLILKKLYSKINSFNIEEKVSIENQNTQIEMFTQNHRERFTSTPAIGASQKSSVIMRQTAKLNQSKQLSNNSPTALQKQQLEQQYLKNLLHATPAVTNIDDWDFNVFELRSVEEKYTTAWNILQRAQYFESCSIPEDVFANFVKELQKQYDIKNNDFHNFDHGVSVMQSCYMLSKCQRATQVLKPIDIFTVILSGLCHDVGHTGRTNNFEISVQSKLAIRYHDKSVLEQHHLATTFKIMKQSLDYNILQNLEPITYNQVRRSMISNILYTDIKQHFKLILDFETQWKNYDEQLKTTNSEGEIDLLTGMIIHTADFTGAAKPFPLSRQWSEKVNREFHNQYIEEGKRGVEQTSFMKDLDILHVMAKAEKGFLSVIVLPLWKSLNDFYKGELNTQIEYLTDSINQWGELSQQVPQQASQPQQVSQNNEEKVNEACEDIKQIESSSESDDDGDIDVDVDVDEESNLQKQQQQQNENIKNASDYEEDKNSNEIIFEMDNEESNEKLNTINCEDSENQQPSDSSPHQ</sequence>
<feature type="region of interest" description="Disordered" evidence="6">
    <location>
        <begin position="1223"/>
        <end position="1247"/>
    </location>
</feature>
<evidence type="ECO:0000256" key="5">
    <source>
        <dbReference type="RuleBase" id="RU363067"/>
    </source>
</evidence>
<feature type="compositionally biased region" description="Polar residues" evidence="6">
    <location>
        <begin position="1316"/>
        <end position="1337"/>
    </location>
</feature>
<comment type="similarity">
    <text evidence="5">Belongs to the cyclic nucleotide phosphodiesterase family.</text>
</comment>
<evidence type="ECO:0000256" key="2">
    <source>
        <dbReference type="ARBA" id="ARBA00022801"/>
    </source>
</evidence>
<evidence type="ECO:0000256" key="1">
    <source>
        <dbReference type="ARBA" id="ARBA00022723"/>
    </source>
</evidence>
<dbReference type="GeneID" id="7835578"/>
<evidence type="ECO:0000259" key="7">
    <source>
        <dbReference type="PROSITE" id="PS51845"/>
    </source>
</evidence>
<organism evidence="8 9">
    <name type="scientific">Tetrahymena thermophila (strain SB210)</name>
    <dbReference type="NCBI Taxonomy" id="312017"/>
    <lineage>
        <taxon>Eukaryota</taxon>
        <taxon>Sar</taxon>
        <taxon>Alveolata</taxon>
        <taxon>Ciliophora</taxon>
        <taxon>Intramacronucleata</taxon>
        <taxon>Oligohymenophorea</taxon>
        <taxon>Hymenostomatida</taxon>
        <taxon>Tetrahymenina</taxon>
        <taxon>Tetrahymenidae</taxon>
        <taxon>Tetrahymena</taxon>
    </lineage>
</organism>
<feature type="domain" description="PDEase" evidence="7">
    <location>
        <begin position="884"/>
        <end position="1226"/>
    </location>
</feature>
<dbReference type="Proteomes" id="UP000009168">
    <property type="component" value="Unassembled WGS sequence"/>
</dbReference>
<accession>Q22CV4</accession>
<dbReference type="PRINTS" id="PR00387">
    <property type="entry name" value="PDIESTERASE1"/>
</dbReference>
<dbReference type="RefSeq" id="XP_001030747.2">
    <property type="nucleotide sequence ID" value="XM_001030747.3"/>
</dbReference>
<dbReference type="InParanoid" id="Q22CV4"/>
<dbReference type="EC" id="3.1.4.-" evidence="5"/>
<proteinExistence type="inferred from homology"/>
<dbReference type="InterPro" id="IPR002073">
    <property type="entry name" value="PDEase_catalytic_dom"/>
</dbReference>
<evidence type="ECO:0000313" key="8">
    <source>
        <dbReference type="EMBL" id="EAR83084.2"/>
    </source>
</evidence>
<evidence type="ECO:0000256" key="3">
    <source>
        <dbReference type="PIRSR" id="PIRSR623088-1"/>
    </source>
</evidence>
<feature type="binding site" evidence="4">
    <location>
        <position position="1014"/>
    </location>
    <ligand>
        <name>Zn(2+)</name>
        <dbReference type="ChEBI" id="CHEBI:29105"/>
        <label>2</label>
    </ligand>
</feature>
<dbReference type="InterPro" id="IPR003607">
    <property type="entry name" value="HD/PDEase_dom"/>
</dbReference>
<dbReference type="EMBL" id="GG662478">
    <property type="protein sequence ID" value="EAR83084.2"/>
    <property type="molecule type" value="Genomic_DNA"/>
</dbReference>
<dbReference type="PROSITE" id="PS51845">
    <property type="entry name" value="PDEASE_I_2"/>
    <property type="match status" value="1"/>
</dbReference>
<dbReference type="PROSITE" id="PS00126">
    <property type="entry name" value="PDEASE_I_1"/>
    <property type="match status" value="1"/>
</dbReference>
<dbReference type="InterPro" id="IPR023088">
    <property type="entry name" value="PDEase"/>
</dbReference>
<keyword evidence="1 4" id="KW-0479">Metal-binding</keyword>
<dbReference type="eggNOG" id="KOG3689">
    <property type="taxonomic scope" value="Eukaryota"/>
</dbReference>
<name>Q22CV4_TETTS</name>
<feature type="compositionally biased region" description="Low complexity" evidence="6">
    <location>
        <begin position="1223"/>
        <end position="1238"/>
    </location>
</feature>
<feature type="binding site" evidence="4">
    <location>
        <position position="1013"/>
    </location>
    <ligand>
        <name>Zn(2+)</name>
        <dbReference type="ChEBI" id="CHEBI:29105"/>
        <label>1</label>
    </ligand>
</feature>
<dbReference type="GO" id="GO:0046872">
    <property type="term" value="F:metal ion binding"/>
    <property type="evidence" value="ECO:0007669"/>
    <property type="project" value="UniProtKB-KW"/>
</dbReference>
<dbReference type="InterPro" id="IPR036971">
    <property type="entry name" value="PDEase_catalytic_dom_sf"/>
</dbReference>
<dbReference type="STRING" id="312017.Q22CV4"/>
<dbReference type="KEGG" id="tet:TTHERM_01015870"/>
<protein>
    <recommendedName>
        <fullName evidence="5">Phosphodiesterase</fullName>
        <ecNumber evidence="5">3.1.4.-</ecNumber>
    </recommendedName>
</protein>
<feature type="region of interest" description="Disordered" evidence="6">
    <location>
        <begin position="1273"/>
        <end position="1337"/>
    </location>
</feature>
<evidence type="ECO:0000256" key="6">
    <source>
        <dbReference type="SAM" id="MobiDB-lite"/>
    </source>
</evidence>
<keyword evidence="2 5" id="KW-0378">Hydrolase</keyword>
<feature type="compositionally biased region" description="Low complexity" evidence="6">
    <location>
        <begin position="709"/>
        <end position="725"/>
    </location>
</feature>